<feature type="transmembrane region" description="Helical" evidence="9">
    <location>
        <begin position="1710"/>
        <end position="1727"/>
    </location>
</feature>
<feature type="transmembrane region" description="Helical" evidence="9">
    <location>
        <begin position="388"/>
        <end position="409"/>
    </location>
</feature>
<dbReference type="SUPFAM" id="SSF52540">
    <property type="entry name" value="P-loop containing nucleoside triphosphate hydrolases"/>
    <property type="match status" value="2"/>
</dbReference>
<accession>A0ABP1GGJ8</accession>
<feature type="region of interest" description="Disordered" evidence="8">
    <location>
        <begin position="651"/>
        <end position="675"/>
    </location>
</feature>
<feature type="transmembrane region" description="Helical" evidence="9">
    <location>
        <begin position="429"/>
        <end position="458"/>
    </location>
</feature>
<comment type="subcellular location">
    <subcellularLocation>
        <location evidence="1">Membrane</location>
        <topology evidence="1">Multi-pass membrane protein</topology>
    </subcellularLocation>
</comment>
<evidence type="ECO:0000256" key="3">
    <source>
        <dbReference type="ARBA" id="ARBA00022692"/>
    </source>
</evidence>
<feature type="domain" description="ABC transporter" evidence="10">
    <location>
        <begin position="684"/>
        <end position="917"/>
    </location>
</feature>
<evidence type="ECO:0000256" key="2">
    <source>
        <dbReference type="ARBA" id="ARBA00008526"/>
    </source>
</evidence>
<keyword evidence="5" id="KW-0067">ATP-binding</keyword>
<protein>
    <submittedName>
        <fullName evidence="11">G12116 protein</fullName>
    </submittedName>
</protein>
<dbReference type="InterPro" id="IPR003593">
    <property type="entry name" value="AAA+_ATPase"/>
</dbReference>
<organism evidence="11 12">
    <name type="scientific">Coccomyxa viridis</name>
    <dbReference type="NCBI Taxonomy" id="1274662"/>
    <lineage>
        <taxon>Eukaryota</taxon>
        <taxon>Viridiplantae</taxon>
        <taxon>Chlorophyta</taxon>
        <taxon>core chlorophytes</taxon>
        <taxon>Trebouxiophyceae</taxon>
        <taxon>Trebouxiophyceae incertae sedis</taxon>
        <taxon>Coccomyxaceae</taxon>
        <taxon>Coccomyxa</taxon>
    </lineage>
</organism>
<feature type="transmembrane region" description="Helical" evidence="9">
    <location>
        <begin position="1532"/>
        <end position="1559"/>
    </location>
</feature>
<evidence type="ECO:0000256" key="1">
    <source>
        <dbReference type="ARBA" id="ARBA00004141"/>
    </source>
</evidence>
<feature type="region of interest" description="Disordered" evidence="8">
    <location>
        <begin position="1013"/>
        <end position="1212"/>
    </location>
</feature>
<feature type="transmembrane region" description="Helical" evidence="9">
    <location>
        <begin position="1604"/>
        <end position="1624"/>
    </location>
</feature>
<feature type="transmembrane region" description="Helical" evidence="9">
    <location>
        <begin position="1256"/>
        <end position="1274"/>
    </location>
</feature>
<keyword evidence="12" id="KW-1185">Reference proteome</keyword>
<feature type="compositionally biased region" description="Polar residues" evidence="8">
    <location>
        <begin position="1118"/>
        <end position="1135"/>
    </location>
</feature>
<gene>
    <name evidence="11" type="primary">g12116</name>
    <name evidence="11" type="ORF">VP750_LOCUS10804</name>
</gene>
<keyword evidence="6 9" id="KW-1133">Transmembrane helix</keyword>
<dbReference type="Pfam" id="PF12698">
    <property type="entry name" value="ABC2_membrane_3"/>
    <property type="match status" value="2"/>
</dbReference>
<evidence type="ECO:0000313" key="11">
    <source>
        <dbReference type="EMBL" id="CAL5228898.1"/>
    </source>
</evidence>
<keyword evidence="7 9" id="KW-0472">Membrane</keyword>
<dbReference type="SMART" id="SM00382">
    <property type="entry name" value="AAA"/>
    <property type="match status" value="2"/>
</dbReference>
<dbReference type="InterPro" id="IPR013525">
    <property type="entry name" value="ABC2_TM"/>
</dbReference>
<feature type="compositionally biased region" description="Low complexity" evidence="8">
    <location>
        <begin position="1176"/>
        <end position="1195"/>
    </location>
</feature>
<feature type="compositionally biased region" description="Low complexity" evidence="8">
    <location>
        <begin position="1058"/>
        <end position="1072"/>
    </location>
</feature>
<keyword evidence="3 9" id="KW-0812">Transmembrane</keyword>
<reference evidence="11 12" key="1">
    <citation type="submission" date="2024-06" db="EMBL/GenBank/DDBJ databases">
        <authorList>
            <person name="Kraege A."/>
            <person name="Thomma B."/>
        </authorList>
    </citation>
    <scope>NUCLEOTIDE SEQUENCE [LARGE SCALE GENOMIC DNA]</scope>
</reference>
<feature type="transmembrane region" description="Helical" evidence="9">
    <location>
        <begin position="493"/>
        <end position="513"/>
    </location>
</feature>
<dbReference type="InterPro" id="IPR056264">
    <property type="entry name" value="R2_ABCA1-4-like"/>
</dbReference>
<dbReference type="PANTHER" id="PTHR19229:SF250">
    <property type="entry name" value="ABC TRANSPORTER DOMAIN-CONTAINING PROTEIN-RELATED"/>
    <property type="match status" value="1"/>
</dbReference>
<feature type="compositionally biased region" description="Basic and acidic residues" evidence="8">
    <location>
        <begin position="1149"/>
        <end position="1166"/>
    </location>
</feature>
<dbReference type="InterPro" id="IPR017871">
    <property type="entry name" value="ABC_transporter-like_CS"/>
</dbReference>
<dbReference type="PANTHER" id="PTHR19229">
    <property type="entry name" value="ATP-BINDING CASSETTE TRANSPORTER SUBFAMILY A ABCA"/>
    <property type="match status" value="1"/>
</dbReference>
<dbReference type="Pfam" id="PF00005">
    <property type="entry name" value="ABC_tran"/>
    <property type="match status" value="2"/>
</dbReference>
<feature type="compositionally biased region" description="Polar residues" evidence="8">
    <location>
        <begin position="1042"/>
        <end position="1053"/>
    </location>
</feature>
<dbReference type="CDD" id="cd03263">
    <property type="entry name" value="ABC_subfamily_A"/>
    <property type="match status" value="2"/>
</dbReference>
<dbReference type="InterPro" id="IPR003439">
    <property type="entry name" value="ABC_transporter-like_ATP-bd"/>
</dbReference>
<keyword evidence="4" id="KW-0547">Nucleotide-binding</keyword>
<comment type="similarity">
    <text evidence="2">Belongs to the ABC transporter superfamily. ABCA family. CPR flippase (TC 3.A.1.211) subfamily.</text>
</comment>
<feature type="transmembrane region" description="Helical" evidence="9">
    <location>
        <begin position="1571"/>
        <end position="1592"/>
    </location>
</feature>
<evidence type="ECO:0000256" key="7">
    <source>
        <dbReference type="ARBA" id="ARBA00023136"/>
    </source>
</evidence>
<feature type="transmembrane region" description="Helical" evidence="9">
    <location>
        <begin position="36"/>
        <end position="58"/>
    </location>
</feature>
<feature type="transmembrane region" description="Helical" evidence="9">
    <location>
        <begin position="1487"/>
        <end position="1512"/>
    </location>
</feature>
<dbReference type="PROSITE" id="PS50893">
    <property type="entry name" value="ABC_TRANSPORTER_2"/>
    <property type="match status" value="2"/>
</dbReference>
<evidence type="ECO:0000256" key="5">
    <source>
        <dbReference type="ARBA" id="ARBA00022840"/>
    </source>
</evidence>
<name>A0ABP1GGJ8_9CHLO</name>
<comment type="caution">
    <text evidence="11">The sequence shown here is derived from an EMBL/GenBank/DDBJ whole genome shotgun (WGS) entry which is preliminary data.</text>
</comment>
<evidence type="ECO:0000256" key="6">
    <source>
        <dbReference type="ARBA" id="ARBA00022989"/>
    </source>
</evidence>
<evidence type="ECO:0000256" key="8">
    <source>
        <dbReference type="SAM" id="MobiDB-lite"/>
    </source>
</evidence>
<evidence type="ECO:0000313" key="12">
    <source>
        <dbReference type="Proteomes" id="UP001497392"/>
    </source>
</evidence>
<feature type="compositionally biased region" description="Basic and acidic residues" evidence="8">
    <location>
        <begin position="1082"/>
        <end position="1098"/>
    </location>
</feature>
<dbReference type="PROSITE" id="PS00211">
    <property type="entry name" value="ABC_TRANSPORTER_1"/>
    <property type="match status" value="1"/>
</dbReference>
<proteinExistence type="inferred from homology"/>
<dbReference type="Pfam" id="PF23321">
    <property type="entry name" value="R1_ABCA1"/>
    <property type="match status" value="1"/>
</dbReference>
<dbReference type="Proteomes" id="UP001497392">
    <property type="component" value="Unassembled WGS sequence"/>
</dbReference>
<evidence type="ECO:0000259" key="10">
    <source>
        <dbReference type="PROSITE" id="PS50893"/>
    </source>
</evidence>
<dbReference type="InterPro" id="IPR026082">
    <property type="entry name" value="ABCA"/>
</dbReference>
<sequence>MITSPDWVAEPPGWRLGILQLKAMLWRQWLLKRRSLTSTIVEVLSPIVLISMLVVAYLEVTPDVMPAKIYVNETAQALRGLMEPFSQMHRQPPKSNCTDLLNRVMIAGEGGDASWEGDTWQPSPEDMAAVDSCLGTLDGANAGNLTQAQSALASAAVKLLQAFIDSNGPVPIPTLDEFILLHKALQAAVQAQPEMLGLLQGARRSFGWNVLGNLVDMGKLAFAPATPEVLKLAAHLDKTHEFFGQSFHGVFRTEGEAEDFIGGSAERLWALVVFDSGPDDNGAEYTIRMNFTTVPRTWISVNKWRHSVPIHYKEYYTSGFLSVQGAIDSYVLGLSSSLETSLPTGMENITLVDSGAIIQRPSIWTEWGTVFPTAAYIHNEFYDGVGPMLGLLMSLSLVYPLSMLVRGIVEEREKRLKETMCIMGLQGWVLHAAWMITYAVMLTIISVAVTIVCCASFLRASDPLLLLLLLLFFAASELAFGLLVASVFSNAKIAGIVAPLAHFACLMPRYIFFRSEAPQAIAGKVAVSLLSPSAFTFAADLIGQYEGSGVGLHWSDMWSDPLPLGAILFLLALDAKLYAGLAWYLEKVVPSPYGPRLPWHFPFSRSFWLSGDVTQGLGLMPVLKGLLSKLPWRKSDAQAYQQVETADIEEGTVDGPRHGASTESACGEAHEEPAGLGPGSEALAQMQNLHKVYGRRVAVHNLTLPLRVNEMTALLGHNGAGKTTAVGMLTGLLRPTSGSCSVMGHDVHSAAAHARQHIGYCPQANVLFGTLTVWEHLLLFCAIKGLSWGAFGPAAAAASQDIMQAVGLQEQKHVRADALSGGMKRRLQVALALLGSSRVILLDEPTSGVDAASRRALWTVLARYKKGRAMLLTTHFMDEADLLSDSVAIMAEGRLRCWGTSLSLKQRYSHGYTLTLNMSLESGRPADRRRVTELVCTTVAGATLLRTSGAETVYQLPMESSSSFADLLEALEEQSCALGLTHYAVSMPTLEEVFLACTAETPPAEEAASYAEYGADGPGEASGTAAPGQLVSPDGSCVIQMSDLSSGATQSATGPEKQAASNSSVSQGQQSSLPHTGSVAEAAERQNADATERAHSSGREGNSAGGATDPDAEVSSDVGATSDEQQHEATQQPALSISRDDSAQMLWHGSEEASHRHEHDKSHVETKQPPGHDASESGPSSSSSSSSHQGASTSSHGLQTGKPSAEPPEEEEAVMVDLPLDGAVPTKQASPVRWGVALKEMLRKRALVAGRDKKGMLFQLLLPLAAICLVMAILKININPTSPSIVLNFADLLQQDPVITASPPQYMAPCIWESEAAPAGAACAGGLHFRSVNVTSSYQLSEQLLADKAAGGAPQYGALVFNDSVIADMAQPFAALNGSLTDVNPASWLGLLPLGLPLNPGAAAGSALAGLSSPESRVISDAVRRFRQHPGMMIMHNASSYHTLPALVSGLHQTMGALSSNGTGPTFTVKSHPLPLTSEESVQLDSLLMVLAALFVLVPFCYLSGSFTINPVTEASSQARHLQLLSGCPPLIYWAGFYIWDVMTYLVVVVLSLLVFAAYNDRATTGSLEQLCGSFLLLLLYGVAVIPLGYAYSFGFASASAAQVSVAALSFVLGFVAVTGSYVMKLIPKTQAVQRVLVHFFRVQPPFLLGEGLIELTRFNFEKELALARGAPMSSSAASASDAAVGASSGGEVSLSYGSVYEWRTLGRSMTYLILEAAFFFVLTLWIDTLTRQGRVPFLPASVHRLYARVCQLWIGALQRVRGRHDHKGQYETVDEEHATVQMADINGSSGPPTSAYQHQDIQEAGEAVHEDVDVAAERQRVEGGGADNDSLCLRNLHKAYKSKVAVDDLCLGVHRGERFGLLGPNGAGKTTILGMLTRRTQPTSGDALVDGQSVLSSSGQAPAVLGFCPQQDPLMDLLTGREHLALYARLKGVPRERLRAEIATVLQRTALPLEMAERPAGQYSGGSKRKLALGIALVGGSSTILLDEPSSGMDPGARRAMWNFIIDATQAGDEGGDAGQRSVVLTTHSMEECEALCTRVGILDQGRLQCLGSTSHLKLRFGGGYLLEVHAPDDEALQARLGAFIARELGGQEDEERHLGCAKYRLPAERQSMAKVFRLMEDARKALGLQAYGVSLPTLEQVFLRVVGHELQG</sequence>
<evidence type="ECO:0000256" key="9">
    <source>
        <dbReference type="SAM" id="Phobius"/>
    </source>
</evidence>
<feature type="domain" description="ABC transporter" evidence="10">
    <location>
        <begin position="1832"/>
        <end position="2071"/>
    </location>
</feature>
<feature type="transmembrane region" description="Helical" evidence="9">
    <location>
        <begin position="464"/>
        <end position="486"/>
    </location>
</feature>
<evidence type="ECO:0000256" key="4">
    <source>
        <dbReference type="ARBA" id="ARBA00022741"/>
    </source>
</evidence>
<dbReference type="InterPro" id="IPR027417">
    <property type="entry name" value="P-loop_NTPase"/>
</dbReference>
<dbReference type="Gene3D" id="3.40.50.300">
    <property type="entry name" value="P-loop containing nucleotide triphosphate hydrolases"/>
    <property type="match status" value="2"/>
</dbReference>
<dbReference type="EMBL" id="CAXHTA020000019">
    <property type="protein sequence ID" value="CAL5228898.1"/>
    <property type="molecule type" value="Genomic_DNA"/>
</dbReference>